<dbReference type="PANTHER" id="PTHR34822">
    <property type="entry name" value="GRPB DOMAIN PROTEIN (AFU_ORTHOLOGUE AFUA_1G01530)"/>
    <property type="match status" value="1"/>
</dbReference>
<name>A0A7C1H7W2_9BACT</name>
<evidence type="ECO:0000313" key="1">
    <source>
        <dbReference type="EMBL" id="HDP77927.1"/>
    </source>
</evidence>
<comment type="caution">
    <text evidence="1">The sequence shown here is derived from an EMBL/GenBank/DDBJ whole genome shotgun (WGS) entry which is preliminary data.</text>
</comment>
<gene>
    <name evidence="1" type="ORF">ENN47_07060</name>
</gene>
<protein>
    <submittedName>
        <fullName evidence="1">GrpB family protein</fullName>
    </submittedName>
</protein>
<dbReference type="Proteomes" id="UP000886198">
    <property type="component" value="Unassembled WGS sequence"/>
</dbReference>
<dbReference type="Pfam" id="PF04229">
    <property type="entry name" value="GrpB"/>
    <property type="match status" value="1"/>
</dbReference>
<organism evidence="1">
    <name type="scientific">Mesotoga infera</name>
    <dbReference type="NCBI Taxonomy" id="1236046"/>
    <lineage>
        <taxon>Bacteria</taxon>
        <taxon>Thermotogati</taxon>
        <taxon>Thermotogota</taxon>
        <taxon>Thermotogae</taxon>
        <taxon>Kosmotogales</taxon>
        <taxon>Kosmotogaceae</taxon>
        <taxon>Mesotoga</taxon>
    </lineage>
</organism>
<dbReference type="AlphaFoldDB" id="A0A7C1H7W2"/>
<dbReference type="Gene3D" id="3.30.460.10">
    <property type="entry name" value="Beta Polymerase, domain 2"/>
    <property type="match status" value="1"/>
</dbReference>
<dbReference type="EMBL" id="DSBT01000189">
    <property type="protein sequence ID" value="HDP77927.1"/>
    <property type="molecule type" value="Genomic_DNA"/>
</dbReference>
<accession>A0A7C1H7W2</accession>
<dbReference type="InterPro" id="IPR007344">
    <property type="entry name" value="GrpB/CoaE"/>
</dbReference>
<dbReference type="InterPro" id="IPR043519">
    <property type="entry name" value="NT_sf"/>
</dbReference>
<dbReference type="SUPFAM" id="SSF81301">
    <property type="entry name" value="Nucleotidyltransferase"/>
    <property type="match status" value="1"/>
</dbReference>
<sequence>MRGKPVTVEEYSTAWPRLFNEEAERISASLSELRKTIEHIGSTAVPGLRAKPVIDIMIGVSSLEQADTCVPFIERTGYLYRPEHEDSMPERRYFERSGSEIDYHVHMVVFGSKFWRDHIFFRNYLRENPEAAQQYADLKKELAEKFRDNRGAYTSGKAEFIQGIMKRQKD</sequence>
<reference evidence="1" key="1">
    <citation type="journal article" date="2020" name="mSystems">
        <title>Genome- and Community-Level Interaction Insights into Carbon Utilization and Element Cycling Functions of Hydrothermarchaeota in Hydrothermal Sediment.</title>
        <authorList>
            <person name="Zhou Z."/>
            <person name="Liu Y."/>
            <person name="Xu W."/>
            <person name="Pan J."/>
            <person name="Luo Z.H."/>
            <person name="Li M."/>
        </authorList>
    </citation>
    <scope>NUCLEOTIDE SEQUENCE [LARGE SCALE GENOMIC DNA]</scope>
    <source>
        <strain evidence="1">SpSt-1179</strain>
    </source>
</reference>
<dbReference type="PANTHER" id="PTHR34822:SF1">
    <property type="entry name" value="GRPB FAMILY PROTEIN"/>
    <property type="match status" value="1"/>
</dbReference>
<proteinExistence type="predicted"/>